<protein>
    <submittedName>
        <fullName evidence="2">Uncharacterized protein</fullName>
    </submittedName>
</protein>
<feature type="compositionally biased region" description="Low complexity" evidence="1">
    <location>
        <begin position="261"/>
        <end position="272"/>
    </location>
</feature>
<feature type="region of interest" description="Disordered" evidence="1">
    <location>
        <begin position="760"/>
        <end position="810"/>
    </location>
</feature>
<reference evidence="2" key="1">
    <citation type="submission" date="2021-06" db="EMBL/GenBank/DDBJ databases">
        <authorList>
            <person name="Hodson N. C."/>
            <person name="Mongue J. A."/>
            <person name="Jaron S. K."/>
        </authorList>
    </citation>
    <scope>NUCLEOTIDE SEQUENCE</scope>
</reference>
<feature type="region of interest" description="Disordered" evidence="1">
    <location>
        <begin position="643"/>
        <end position="674"/>
    </location>
</feature>
<name>A0A8J2J3W5_9HEXA</name>
<feature type="compositionally biased region" description="Basic residues" evidence="1">
    <location>
        <begin position="302"/>
        <end position="316"/>
    </location>
</feature>
<gene>
    <name evidence="2" type="ORF">AFUS01_LOCUS3463</name>
</gene>
<feature type="region of interest" description="Disordered" evidence="1">
    <location>
        <begin position="240"/>
        <end position="403"/>
    </location>
</feature>
<feature type="compositionally biased region" description="Basic residues" evidence="1">
    <location>
        <begin position="765"/>
        <end position="776"/>
    </location>
</feature>
<feature type="compositionally biased region" description="Basic and acidic residues" evidence="1">
    <location>
        <begin position="248"/>
        <end position="257"/>
    </location>
</feature>
<evidence type="ECO:0000313" key="3">
    <source>
        <dbReference type="Proteomes" id="UP000708208"/>
    </source>
</evidence>
<feature type="region of interest" description="Disordered" evidence="1">
    <location>
        <begin position="493"/>
        <end position="523"/>
    </location>
</feature>
<feature type="compositionally biased region" description="Basic residues" evidence="1">
    <location>
        <begin position="384"/>
        <end position="394"/>
    </location>
</feature>
<evidence type="ECO:0000313" key="2">
    <source>
        <dbReference type="EMBL" id="CAG7689976.1"/>
    </source>
</evidence>
<organism evidence="2 3">
    <name type="scientific">Allacma fusca</name>
    <dbReference type="NCBI Taxonomy" id="39272"/>
    <lineage>
        <taxon>Eukaryota</taxon>
        <taxon>Metazoa</taxon>
        <taxon>Ecdysozoa</taxon>
        <taxon>Arthropoda</taxon>
        <taxon>Hexapoda</taxon>
        <taxon>Collembola</taxon>
        <taxon>Symphypleona</taxon>
        <taxon>Sminthuridae</taxon>
        <taxon>Allacma</taxon>
    </lineage>
</organism>
<accession>A0A8J2J3W5</accession>
<keyword evidence="3" id="KW-1185">Reference proteome</keyword>
<dbReference type="AlphaFoldDB" id="A0A8J2J3W5"/>
<feature type="compositionally biased region" description="Polar residues" evidence="1">
    <location>
        <begin position="70"/>
        <end position="84"/>
    </location>
</feature>
<feature type="region of interest" description="Disordered" evidence="1">
    <location>
        <begin position="125"/>
        <end position="144"/>
    </location>
</feature>
<evidence type="ECO:0000256" key="1">
    <source>
        <dbReference type="SAM" id="MobiDB-lite"/>
    </source>
</evidence>
<feature type="compositionally biased region" description="Gly residues" evidence="1">
    <location>
        <begin position="331"/>
        <end position="342"/>
    </location>
</feature>
<comment type="caution">
    <text evidence="2">The sequence shown here is derived from an EMBL/GenBank/DDBJ whole genome shotgun (WGS) entry which is preliminary data.</text>
</comment>
<feature type="compositionally biased region" description="Polar residues" evidence="1">
    <location>
        <begin position="125"/>
        <end position="137"/>
    </location>
</feature>
<feature type="compositionally biased region" description="Polar residues" evidence="1">
    <location>
        <begin position="370"/>
        <end position="379"/>
    </location>
</feature>
<proteinExistence type="predicted"/>
<dbReference type="EMBL" id="CAJVCH010020819">
    <property type="protein sequence ID" value="CAG7689976.1"/>
    <property type="molecule type" value="Genomic_DNA"/>
</dbReference>
<feature type="compositionally biased region" description="Low complexity" evidence="1">
    <location>
        <begin position="343"/>
        <end position="369"/>
    </location>
</feature>
<feature type="compositionally biased region" description="Basic residues" evidence="1">
    <location>
        <begin position="274"/>
        <end position="287"/>
    </location>
</feature>
<sequence>MGNKSSSAHGYGSLEEAQSLQRSNLKRKKTNYDYVFNDDDPRSWLPTDLTKSKLDLLEEKLCPGAPPPTHASNPIPKTSEPSSLGSFYVNRQIEMAPFTFKRSRGQHPEGFETVPKFSIPSLMLQSTSKSSNASSERLPTKMAQGDERRYDKNYKPAWLPDVKPSHARTNLTPDSQAGILRRSRSFFRFKLKRSSSTDRKAAGESRSIQKIHLRSRSVSAHNSVFDSVLGKWKRTYKIENDTVTPEIIYEKRAEPSRDVASGSSSSSYSSGSHAPKKKPSKTSKKPPPKKDPGKGSGPPKKDSHKKPPKPPKKPPKKVQSQEKTSASPQDGGNGGESGGGSKTSGISYHTPPKGSGSKSPSKSDSRGSPAYSNSTSGSATPKGGKGKGGGKKRPPPPPVFISNCCGGGSSKKSALTPADRLENVDIVEELTYCCPTDGGGAGGFTVNGNNDCGWNNNCDYYSCCNDCGGIQPVPKSNNNNSCGNNSNPVKYSRRQRFNFNDGKRRGAGDDCNDGPPYSWQDRPPNPYDEIPVGKNPVATCYDRTQPFDSTVEGHGNLLPSDSGTYFYDAEQRSFVPVLEIETPETPRQEIHDEIIDEEPVLTNIEPIIQPMMQPMFGGCCPCPLPPFCGVMGQPCCINPGGNDSGSDKGGKKGKSKSSKNKDSKNNQSSPNCAPDPGMMGLCGMNMPGLANMGPYGSLIVPQFNYQPPPCPPCQPCCPCAPNCPCCPPAEQRPCCPCPPCQPMSCAPVCFPPYGGYPMSYQDGNKKKKKKDKKKKKGNDSGVQHDAPNNAGTNTHTAYGGGSVSNDDDDE</sequence>
<feature type="region of interest" description="Disordered" evidence="1">
    <location>
        <begin position="58"/>
        <end position="84"/>
    </location>
</feature>
<feature type="region of interest" description="Disordered" evidence="1">
    <location>
        <begin position="1"/>
        <end position="24"/>
    </location>
</feature>
<dbReference type="Proteomes" id="UP000708208">
    <property type="component" value="Unassembled WGS sequence"/>
</dbReference>